<feature type="region of interest" description="Disordered" evidence="5">
    <location>
        <begin position="1123"/>
        <end position="1175"/>
    </location>
</feature>
<dbReference type="PANTHER" id="PTHR23113">
    <property type="entry name" value="GUANINE NUCLEOTIDE EXCHANGE FACTOR"/>
    <property type="match status" value="1"/>
</dbReference>
<evidence type="ECO:0000313" key="9">
    <source>
        <dbReference type="EMBL" id="KAF2722448.1"/>
    </source>
</evidence>
<dbReference type="SMART" id="SM00229">
    <property type="entry name" value="RasGEFN"/>
    <property type="match status" value="1"/>
</dbReference>
<reference evidence="9" key="1">
    <citation type="journal article" date="2020" name="Stud. Mycol.">
        <title>101 Dothideomycetes genomes: a test case for predicting lifestyles and emergence of pathogens.</title>
        <authorList>
            <person name="Haridas S."/>
            <person name="Albert R."/>
            <person name="Binder M."/>
            <person name="Bloem J."/>
            <person name="Labutti K."/>
            <person name="Salamov A."/>
            <person name="Andreopoulos B."/>
            <person name="Baker S."/>
            <person name="Barry K."/>
            <person name="Bills G."/>
            <person name="Bluhm B."/>
            <person name="Cannon C."/>
            <person name="Castanera R."/>
            <person name="Culley D."/>
            <person name="Daum C."/>
            <person name="Ezra D."/>
            <person name="Gonzalez J."/>
            <person name="Henrissat B."/>
            <person name="Kuo A."/>
            <person name="Liang C."/>
            <person name="Lipzen A."/>
            <person name="Lutzoni F."/>
            <person name="Magnuson J."/>
            <person name="Mondo S."/>
            <person name="Nolan M."/>
            <person name="Ohm R."/>
            <person name="Pangilinan J."/>
            <person name="Park H.-J."/>
            <person name="Ramirez L."/>
            <person name="Alfaro M."/>
            <person name="Sun H."/>
            <person name="Tritt A."/>
            <person name="Yoshinaga Y."/>
            <person name="Zwiers L.-H."/>
            <person name="Turgeon B."/>
            <person name="Goodwin S."/>
            <person name="Spatafora J."/>
            <person name="Crous P."/>
            <person name="Grigoriev I."/>
        </authorList>
    </citation>
    <scope>NUCLEOTIDE SEQUENCE</scope>
    <source>
        <strain evidence="9">CBS 116435</strain>
    </source>
</reference>
<dbReference type="InterPro" id="IPR036028">
    <property type="entry name" value="SH3-like_dom_sf"/>
</dbReference>
<dbReference type="InterPro" id="IPR001452">
    <property type="entry name" value="SH3_domain"/>
</dbReference>
<feature type="region of interest" description="Disordered" evidence="5">
    <location>
        <begin position="1"/>
        <end position="40"/>
    </location>
</feature>
<feature type="region of interest" description="Disordered" evidence="5">
    <location>
        <begin position="553"/>
        <end position="591"/>
    </location>
</feature>
<dbReference type="CDD" id="cd06224">
    <property type="entry name" value="REM"/>
    <property type="match status" value="1"/>
</dbReference>
<keyword evidence="2 3" id="KW-0344">Guanine-nucleotide releasing factor</keyword>
<dbReference type="OrthoDB" id="546434at2759"/>
<evidence type="ECO:0000256" key="2">
    <source>
        <dbReference type="ARBA" id="ARBA00022658"/>
    </source>
</evidence>
<gene>
    <name evidence="9" type="ORF">K431DRAFT_338075</name>
</gene>
<dbReference type="Gene3D" id="1.20.870.10">
    <property type="entry name" value="Son of sevenless (SoS) protein Chain: S domain 1"/>
    <property type="match status" value="1"/>
</dbReference>
<proteinExistence type="predicted"/>
<evidence type="ECO:0000313" key="10">
    <source>
        <dbReference type="Proteomes" id="UP000799441"/>
    </source>
</evidence>
<evidence type="ECO:0000259" key="7">
    <source>
        <dbReference type="PROSITE" id="PS50009"/>
    </source>
</evidence>
<keyword evidence="1 4" id="KW-0728">SH3 domain</keyword>
<dbReference type="InterPro" id="IPR001895">
    <property type="entry name" value="RASGEF_cat_dom"/>
</dbReference>
<dbReference type="GO" id="GO:0007265">
    <property type="term" value="P:Ras protein signal transduction"/>
    <property type="evidence" value="ECO:0007669"/>
    <property type="project" value="TreeGrafter"/>
</dbReference>
<feature type="compositionally biased region" description="Polar residues" evidence="5">
    <location>
        <begin position="553"/>
        <end position="563"/>
    </location>
</feature>
<comment type="caution">
    <text evidence="9">The sequence shown here is derived from an EMBL/GenBank/DDBJ whole genome shotgun (WGS) entry which is preliminary data.</text>
</comment>
<evidence type="ECO:0000256" key="5">
    <source>
        <dbReference type="SAM" id="MobiDB-lite"/>
    </source>
</evidence>
<dbReference type="CDD" id="cd00155">
    <property type="entry name" value="RasGEF"/>
    <property type="match status" value="1"/>
</dbReference>
<keyword evidence="10" id="KW-1185">Reference proteome</keyword>
<dbReference type="Gene3D" id="1.10.840.10">
    <property type="entry name" value="Ras guanine-nucleotide exchange factors catalytic domain"/>
    <property type="match status" value="1"/>
</dbReference>
<feature type="region of interest" description="Disordered" evidence="5">
    <location>
        <begin position="297"/>
        <end position="320"/>
    </location>
</feature>
<evidence type="ECO:0000259" key="6">
    <source>
        <dbReference type="PROSITE" id="PS50002"/>
    </source>
</evidence>
<evidence type="ECO:0000256" key="1">
    <source>
        <dbReference type="ARBA" id="ARBA00022443"/>
    </source>
</evidence>
<dbReference type="GO" id="GO:0005085">
    <property type="term" value="F:guanyl-nucleotide exchange factor activity"/>
    <property type="evidence" value="ECO:0007669"/>
    <property type="project" value="UniProtKB-KW"/>
</dbReference>
<dbReference type="PROSITE" id="PS50212">
    <property type="entry name" value="RASGEF_NTER"/>
    <property type="match status" value="1"/>
</dbReference>
<dbReference type="PROSITE" id="PS50009">
    <property type="entry name" value="RASGEF_CAT"/>
    <property type="match status" value="1"/>
</dbReference>
<feature type="region of interest" description="Disordered" evidence="5">
    <location>
        <begin position="625"/>
        <end position="661"/>
    </location>
</feature>
<dbReference type="AlphaFoldDB" id="A0A9P4Q8B4"/>
<name>A0A9P4Q8B4_9PEZI</name>
<accession>A0A9P4Q8B4</accession>
<organism evidence="9 10">
    <name type="scientific">Polychaeton citri CBS 116435</name>
    <dbReference type="NCBI Taxonomy" id="1314669"/>
    <lineage>
        <taxon>Eukaryota</taxon>
        <taxon>Fungi</taxon>
        <taxon>Dikarya</taxon>
        <taxon>Ascomycota</taxon>
        <taxon>Pezizomycotina</taxon>
        <taxon>Dothideomycetes</taxon>
        <taxon>Dothideomycetidae</taxon>
        <taxon>Capnodiales</taxon>
        <taxon>Capnodiaceae</taxon>
        <taxon>Polychaeton</taxon>
    </lineage>
</organism>
<evidence type="ECO:0000259" key="8">
    <source>
        <dbReference type="PROSITE" id="PS50212"/>
    </source>
</evidence>
<dbReference type="SMART" id="SM00326">
    <property type="entry name" value="SH3"/>
    <property type="match status" value="1"/>
</dbReference>
<feature type="domain" description="Ras-GEF" evidence="7">
    <location>
        <begin position="881"/>
        <end position="1127"/>
    </location>
</feature>
<sequence length="1175" mass="129016">MDRSQVRNGAPVGASQSEAIATAHTQASTPAVTPPLTPASAVDDTSHGSLFHNYLRAFHPFDPTANLSADDEACSITVPINQGDLILVHSVHANGWADGTLITTGERGWLPTNYCEPFDHPLIRNLLNAMTQFWDLLVAGEDANLSTFVKQDSIRGLIAGVRYLLEHAGCLHRDAALVTRHVGIRRMRKGLLADLSTLVQKSKEMQQSISEAYAGEVIHVLLDELITRAFKVIMRAIKFVDIWAQETSQTGEQRAFQTAHPLTPPTDGRGLAIDVTASKQEVINPIDSAKDFTAVSPYGHRRSTSIQSDKSRQPPVSPRPLSTIFDAAPEASVSHRVSLVKGETPEELSLASVQLAKAHDQCISLIGAFLGHHLQARTPSEMVSATDRLAPACRTLLSIIDEVVQHDPRRSVSLQKAKQQFQSRLEDLIKSTQEVFRFSDVPDDEVFILPQQSSHLVIIGTNLIRTAGECVTKTRSMIEQIGDFRCSQGPADAENSMKMIELKASLPDDDVASSFTSSPTERLSGKMLPPAPAPSVRVRAEMVTEVLERPSTAISDSAASNATWPVDKQKALPPPPIDRRSLGLSHHGNRNVDAMKAPRSIRGNSISPVRKDSIGISVTGSVETFQSSARDSEFSTGPSEVSTRATTPDHTRDPKSPNSALLNSFGSVASIRSMATDVSNETEAQLLQKTYAHELILNPDGQVVGGSLPALVERLTMHESTPDPHFSTSFYVTFRLFTTPRQFAQALIERFEYAGDNKAVATPVRLRIYNVFKGWLETYWAPEADEEALEVIRLFALHRLRHQMPSIAERLLELIRKVNINYQNGAAAAPLVSSVGKSAMSLGTQYDRGSSTPEPIATKGQLNNLKMALGGASQCCISDLDPLEIARQLTIITSRAFCAIQPDELLGLAWSKAKDKAPNVRGICGLNTQISLVVSDTILAFEDAKKRALVIKHWVKVAMHFLELRNYESLMAIVGALNTSIVQRLKRTWECVSKKTKARFDELNSVVDLSRNYKSLRSKVETPVAPCLPFLGIYLTDLTFTDAGNPDTKELPGTVSETGEPITVINFDKFLRTAKIIGHIQKFQVPYKLRAIPEMQEWLENYLHSMGDGSGDAVHKFHRRSRMLEPKQDDAKLPKTSEESNQRPRTASSRHEGGRGFFRSNTFGFKMGGGTDEAA</sequence>
<feature type="region of interest" description="Disordered" evidence="5">
    <location>
        <begin position="509"/>
        <end position="536"/>
    </location>
</feature>
<feature type="domain" description="N-terminal Ras-GEF" evidence="8">
    <location>
        <begin position="699"/>
        <end position="819"/>
    </location>
</feature>
<dbReference type="EMBL" id="MU003782">
    <property type="protein sequence ID" value="KAF2722448.1"/>
    <property type="molecule type" value="Genomic_DNA"/>
</dbReference>
<dbReference type="SUPFAM" id="SSF48366">
    <property type="entry name" value="Ras GEF"/>
    <property type="match status" value="1"/>
</dbReference>
<dbReference type="Pfam" id="PF00617">
    <property type="entry name" value="RasGEF"/>
    <property type="match status" value="1"/>
</dbReference>
<dbReference type="InterPro" id="IPR000651">
    <property type="entry name" value="Ras-like_Gua-exchang_fac_N"/>
</dbReference>
<feature type="compositionally biased region" description="Basic and acidic residues" evidence="5">
    <location>
        <begin position="1123"/>
        <end position="1142"/>
    </location>
</feature>
<dbReference type="InterPro" id="IPR036964">
    <property type="entry name" value="RASGEF_cat_dom_sf"/>
</dbReference>
<dbReference type="Gene3D" id="2.30.30.40">
    <property type="entry name" value="SH3 Domains"/>
    <property type="match status" value="1"/>
</dbReference>
<feature type="compositionally biased region" description="Polar residues" evidence="5">
    <location>
        <begin position="625"/>
        <end position="646"/>
    </location>
</feature>
<dbReference type="PROSITE" id="PS50002">
    <property type="entry name" value="SH3"/>
    <property type="match status" value="1"/>
</dbReference>
<dbReference type="SMART" id="SM00147">
    <property type="entry name" value="RasGEF"/>
    <property type="match status" value="1"/>
</dbReference>
<dbReference type="SUPFAM" id="SSF50044">
    <property type="entry name" value="SH3-domain"/>
    <property type="match status" value="1"/>
</dbReference>
<dbReference type="Proteomes" id="UP000799441">
    <property type="component" value="Unassembled WGS sequence"/>
</dbReference>
<evidence type="ECO:0000256" key="3">
    <source>
        <dbReference type="PROSITE-ProRule" id="PRU00168"/>
    </source>
</evidence>
<dbReference type="InterPro" id="IPR008937">
    <property type="entry name" value="Ras-like_GEF"/>
</dbReference>
<dbReference type="InterPro" id="IPR023578">
    <property type="entry name" value="Ras_GEF_dom_sf"/>
</dbReference>
<feature type="domain" description="SH3" evidence="6">
    <location>
        <begin position="50"/>
        <end position="120"/>
    </location>
</feature>
<dbReference type="Pfam" id="PF00618">
    <property type="entry name" value="RasGEF_N"/>
    <property type="match status" value="1"/>
</dbReference>
<feature type="compositionally biased region" description="Gly residues" evidence="5">
    <location>
        <begin position="1166"/>
        <end position="1175"/>
    </location>
</feature>
<evidence type="ECO:0000256" key="4">
    <source>
        <dbReference type="PROSITE-ProRule" id="PRU00192"/>
    </source>
</evidence>
<dbReference type="PANTHER" id="PTHR23113:SF354">
    <property type="entry name" value="BUD SITE SELECTION PROTEIN 5"/>
    <property type="match status" value="1"/>
</dbReference>
<protein>
    <submittedName>
        <fullName evidence="9">Ras GEF</fullName>
    </submittedName>
</protein>
<dbReference type="GO" id="GO:0005886">
    <property type="term" value="C:plasma membrane"/>
    <property type="evidence" value="ECO:0007669"/>
    <property type="project" value="TreeGrafter"/>
</dbReference>
<feature type="compositionally biased region" description="Polar residues" evidence="5">
    <location>
        <begin position="14"/>
        <end position="31"/>
    </location>
</feature>